<dbReference type="SUPFAM" id="SSF116726">
    <property type="entry name" value="TrkA C-terminal domain-like"/>
    <property type="match status" value="1"/>
</dbReference>
<dbReference type="AlphaFoldDB" id="L8JIJ4"/>
<organism evidence="2 3">
    <name type="scientific">Fulvivirga imtechensis AK7</name>
    <dbReference type="NCBI Taxonomy" id="1237149"/>
    <lineage>
        <taxon>Bacteria</taxon>
        <taxon>Pseudomonadati</taxon>
        <taxon>Bacteroidota</taxon>
        <taxon>Cytophagia</taxon>
        <taxon>Cytophagales</taxon>
        <taxon>Fulvivirgaceae</taxon>
        <taxon>Fulvivirga</taxon>
    </lineage>
</organism>
<dbReference type="InterPro" id="IPR050721">
    <property type="entry name" value="Trk_Ktr_HKT_K-transport"/>
</dbReference>
<dbReference type="InterPro" id="IPR036721">
    <property type="entry name" value="RCK_C_sf"/>
</dbReference>
<dbReference type="InterPro" id="IPR036291">
    <property type="entry name" value="NAD(P)-bd_dom_sf"/>
</dbReference>
<sequence>MGMHGTGFNNHIVMIGWSDFGKAVVDQLIAAGKNVAIVTKDKDNIDIIHEYYSSKQVFSLFSDYNNFDLLQKLNIQGSSIVFVNLQDDTEKLVYILNIKKHYENLNYVVTLDNANLKSTFQSAGVTYTISKHEIASKLLASYIFEPDVAVYSEEIIAFPQTDEHYDIKQFMVLENNPYQGQYYDKVFFDMKKTFNVVLIGIVKIENGKRTLYKNPSETMSISKGDYLIMIANKNSVKKLNKFFAIEEGYIS</sequence>
<dbReference type="GO" id="GO:0006813">
    <property type="term" value="P:potassium ion transport"/>
    <property type="evidence" value="ECO:0007669"/>
    <property type="project" value="InterPro"/>
</dbReference>
<dbReference type="Gene3D" id="3.40.50.720">
    <property type="entry name" value="NAD(P)-binding Rossmann-like Domain"/>
    <property type="match status" value="1"/>
</dbReference>
<name>L8JIJ4_9BACT</name>
<gene>
    <name evidence="2" type="ORF">C900_05884</name>
</gene>
<dbReference type="PANTHER" id="PTHR43833">
    <property type="entry name" value="POTASSIUM CHANNEL PROTEIN 2-RELATED-RELATED"/>
    <property type="match status" value="1"/>
</dbReference>
<dbReference type="EMBL" id="AMZN01000095">
    <property type="protein sequence ID" value="ELR68701.1"/>
    <property type="molecule type" value="Genomic_DNA"/>
</dbReference>
<dbReference type="PANTHER" id="PTHR43833:SF9">
    <property type="entry name" value="POTASSIUM CHANNEL PROTEIN YUGO-RELATED"/>
    <property type="match status" value="1"/>
</dbReference>
<evidence type="ECO:0000313" key="2">
    <source>
        <dbReference type="EMBL" id="ELR68701.1"/>
    </source>
</evidence>
<dbReference type="eggNOG" id="COG1226">
    <property type="taxonomic scope" value="Bacteria"/>
</dbReference>
<dbReference type="SUPFAM" id="SSF51735">
    <property type="entry name" value="NAD(P)-binding Rossmann-fold domains"/>
    <property type="match status" value="1"/>
</dbReference>
<evidence type="ECO:0000259" key="1">
    <source>
        <dbReference type="Pfam" id="PF02254"/>
    </source>
</evidence>
<keyword evidence="3" id="KW-1185">Reference proteome</keyword>
<reference evidence="2 3" key="1">
    <citation type="submission" date="2012-12" db="EMBL/GenBank/DDBJ databases">
        <title>Genome assembly of Fulvivirga imtechensis AK7.</title>
        <authorList>
            <person name="Nupur N."/>
            <person name="Khatri I."/>
            <person name="Kumar R."/>
            <person name="Subramanian S."/>
            <person name="Pinnaka A."/>
        </authorList>
    </citation>
    <scope>NUCLEOTIDE SEQUENCE [LARGE SCALE GENOMIC DNA]</scope>
    <source>
        <strain evidence="2 3">AK7</strain>
    </source>
</reference>
<feature type="domain" description="RCK N-terminal" evidence="1">
    <location>
        <begin position="12"/>
        <end position="130"/>
    </location>
</feature>
<dbReference type="InterPro" id="IPR003148">
    <property type="entry name" value="RCK_N"/>
</dbReference>
<evidence type="ECO:0000313" key="3">
    <source>
        <dbReference type="Proteomes" id="UP000011135"/>
    </source>
</evidence>
<proteinExistence type="predicted"/>
<dbReference type="STRING" id="1237149.C900_05884"/>
<protein>
    <recommendedName>
        <fullName evidence="1">RCK N-terminal domain-containing protein</fullName>
    </recommendedName>
</protein>
<dbReference type="Proteomes" id="UP000011135">
    <property type="component" value="Unassembled WGS sequence"/>
</dbReference>
<accession>L8JIJ4</accession>
<dbReference type="Pfam" id="PF02254">
    <property type="entry name" value="TrkA_N"/>
    <property type="match status" value="1"/>
</dbReference>
<comment type="caution">
    <text evidence="2">The sequence shown here is derived from an EMBL/GenBank/DDBJ whole genome shotgun (WGS) entry which is preliminary data.</text>
</comment>